<protein>
    <submittedName>
        <fullName evidence="2">VOC family protein</fullName>
    </submittedName>
</protein>
<comment type="caution">
    <text evidence="2">The sequence shown here is derived from an EMBL/GenBank/DDBJ whole genome shotgun (WGS) entry which is preliminary data.</text>
</comment>
<dbReference type="Pfam" id="PF18029">
    <property type="entry name" value="Glyoxalase_6"/>
    <property type="match status" value="2"/>
</dbReference>
<evidence type="ECO:0000259" key="1">
    <source>
        <dbReference type="Pfam" id="PF18029"/>
    </source>
</evidence>
<name>A0ABT6CAW1_9MICO</name>
<dbReference type="Proteomes" id="UP001528912">
    <property type="component" value="Unassembled WGS sequence"/>
</dbReference>
<dbReference type="SUPFAM" id="SSF54593">
    <property type="entry name" value="Glyoxalase/Bleomycin resistance protein/Dihydroxybiphenyl dioxygenase"/>
    <property type="match status" value="1"/>
</dbReference>
<evidence type="ECO:0000313" key="3">
    <source>
        <dbReference type="Proteomes" id="UP001528912"/>
    </source>
</evidence>
<dbReference type="InterPro" id="IPR041581">
    <property type="entry name" value="Glyoxalase_6"/>
</dbReference>
<evidence type="ECO:0000313" key="2">
    <source>
        <dbReference type="EMBL" id="MDF8264416.1"/>
    </source>
</evidence>
<dbReference type="PANTHER" id="PTHR35908:SF1">
    <property type="entry name" value="CONSERVED PROTEIN"/>
    <property type="match status" value="1"/>
</dbReference>
<feature type="domain" description="Glyoxalase-like" evidence="1">
    <location>
        <begin position="13"/>
        <end position="111"/>
    </location>
</feature>
<dbReference type="RefSeq" id="WP_277192272.1">
    <property type="nucleotide sequence ID" value="NZ_JAROAV010000028.1"/>
</dbReference>
<gene>
    <name evidence="2" type="ORF">P4R38_09190</name>
</gene>
<keyword evidence="3" id="KW-1185">Reference proteome</keyword>
<dbReference type="EMBL" id="JAROAV010000028">
    <property type="protein sequence ID" value="MDF8264416.1"/>
    <property type="molecule type" value="Genomic_DNA"/>
</dbReference>
<accession>A0ABT6CAW1</accession>
<dbReference type="InterPro" id="IPR029068">
    <property type="entry name" value="Glyas_Bleomycin-R_OHBP_Dase"/>
</dbReference>
<sequence length="254" mass="27336">MAPGIRWVTGFLDTPAARSAAAEAFWFAATGTHPSTRRGDGVFVTLLPPTGDACWRAQVTRSGPAGVHVDLHVEDVPAWSAAATRHGATVVHREPGLDVLRSPHGMPFCLVEWEGERETPPPVRLGASLARLDQVCLDIPAGVYDAEVAFWSVLTGWSVRQGVLPEFSWMPGGDGQPVRLLLQRTEKSGDQVSAHVDLAAGPTMDDVAVAVQEHLRLGATAGPRLDHWQVMTDPAGRTYCLTMREPASGRLLSR</sequence>
<reference evidence="2 3" key="1">
    <citation type="submission" date="2023-03" db="EMBL/GenBank/DDBJ databases">
        <title>YIM 133296 draft genome.</title>
        <authorList>
            <person name="Xiong L."/>
        </authorList>
    </citation>
    <scope>NUCLEOTIDE SEQUENCE [LARGE SCALE GENOMIC DNA]</scope>
    <source>
        <strain evidence="2 3">YIM 133296</strain>
    </source>
</reference>
<feature type="domain" description="Glyoxalase-like" evidence="1">
    <location>
        <begin position="134"/>
        <end position="242"/>
    </location>
</feature>
<dbReference type="PANTHER" id="PTHR35908">
    <property type="entry name" value="HYPOTHETICAL FUSION PROTEIN"/>
    <property type="match status" value="1"/>
</dbReference>
<proteinExistence type="predicted"/>
<dbReference type="Gene3D" id="3.10.180.10">
    <property type="entry name" value="2,3-Dihydroxybiphenyl 1,2-Dioxygenase, domain 1"/>
    <property type="match status" value="2"/>
</dbReference>
<organism evidence="2 3">
    <name type="scientific">Luteipulveratus flavus</name>
    <dbReference type="NCBI Taxonomy" id="3031728"/>
    <lineage>
        <taxon>Bacteria</taxon>
        <taxon>Bacillati</taxon>
        <taxon>Actinomycetota</taxon>
        <taxon>Actinomycetes</taxon>
        <taxon>Micrococcales</taxon>
        <taxon>Dermacoccaceae</taxon>
        <taxon>Luteipulveratus</taxon>
    </lineage>
</organism>